<protein>
    <submittedName>
        <fullName evidence="2">Beta-lactamase family protein</fullName>
    </submittedName>
</protein>
<evidence type="ECO:0000313" key="3">
    <source>
        <dbReference type="Proteomes" id="UP001163293"/>
    </source>
</evidence>
<reference evidence="2" key="1">
    <citation type="submission" date="2022-07" db="EMBL/GenBank/DDBJ databases">
        <authorList>
            <person name="Wu T."/>
        </authorList>
    </citation>
    <scope>NUCLEOTIDE SEQUENCE</scope>
    <source>
        <strain evidence="2">SD-1</strain>
    </source>
</reference>
<dbReference type="Pfam" id="PF00144">
    <property type="entry name" value="Beta-lactamase"/>
    <property type="match status" value="2"/>
</dbReference>
<dbReference type="SUPFAM" id="SSF56601">
    <property type="entry name" value="beta-lactamase/transpeptidase-like"/>
    <property type="match status" value="1"/>
</dbReference>
<dbReference type="PANTHER" id="PTHR46825:SF7">
    <property type="entry name" value="D-ALANYL-D-ALANINE CARBOXYPEPTIDASE"/>
    <property type="match status" value="1"/>
</dbReference>
<dbReference type="InterPro" id="IPR012338">
    <property type="entry name" value="Beta-lactam/transpept-like"/>
</dbReference>
<dbReference type="PANTHER" id="PTHR46825">
    <property type="entry name" value="D-ALANYL-D-ALANINE-CARBOXYPEPTIDASE/ENDOPEPTIDASE AMPH"/>
    <property type="match status" value="1"/>
</dbReference>
<feature type="domain" description="Beta-lactamase-related" evidence="1">
    <location>
        <begin position="121"/>
        <end position="264"/>
    </location>
</feature>
<accession>A0AAX3ENS4</accession>
<dbReference type="AlphaFoldDB" id="A0AAX3ENS4"/>
<gene>
    <name evidence="2" type="ORF">NL394_10275</name>
</gene>
<sequence length="307" mass="31611">MTASAAFRELQSSIELFSREMIALGAPAVIVEARSGAQVWKHAAGLRNAATGTPAGPDDPMVMGGVSRSMLAVSVLKLAEEGILVLDAPASAYLAPADIPPGGAAATIRGLLADPDSGRTDLLLRRVVEVLRGTGYSEVLARDILDPLGLRTVAVYGPEPIPPGVVHGYVQLNGKTVDVMETGALGSRGAQLFGTVGDINAFYSGLLGGKLVAPSSLILMKGSVLAEYGLGLDQWQDPCTNGNYYGHAGDVPGYGVMSLSSADANRQITIAVAYPPAPLAEAPSAVALEITSLAQVVLNAGCRFRFG</sequence>
<proteinExistence type="predicted"/>
<dbReference type="Proteomes" id="UP001163293">
    <property type="component" value="Chromosome"/>
</dbReference>
<feature type="domain" description="Beta-lactamase-related" evidence="1">
    <location>
        <begin position="29"/>
        <end position="112"/>
    </location>
</feature>
<dbReference type="Gene3D" id="3.40.710.10">
    <property type="entry name" value="DD-peptidase/beta-lactamase superfamily"/>
    <property type="match status" value="2"/>
</dbReference>
<dbReference type="RefSeq" id="WP_083261862.1">
    <property type="nucleotide sequence ID" value="NZ_CP043010.1"/>
</dbReference>
<organism evidence="2 3">
    <name type="scientific">Paenarthrobacter ureafaciens</name>
    <dbReference type="NCBI Taxonomy" id="37931"/>
    <lineage>
        <taxon>Bacteria</taxon>
        <taxon>Bacillati</taxon>
        <taxon>Actinomycetota</taxon>
        <taxon>Actinomycetes</taxon>
        <taxon>Micrococcales</taxon>
        <taxon>Micrococcaceae</taxon>
        <taxon>Paenarthrobacter</taxon>
    </lineage>
</organism>
<keyword evidence="3" id="KW-1185">Reference proteome</keyword>
<evidence type="ECO:0000313" key="2">
    <source>
        <dbReference type="EMBL" id="UYV99555.1"/>
    </source>
</evidence>
<dbReference type="InterPro" id="IPR050491">
    <property type="entry name" value="AmpC-like"/>
</dbReference>
<name>A0AAX3ENS4_PAEUR</name>
<dbReference type="EMBL" id="CP101185">
    <property type="protein sequence ID" value="UYV99555.1"/>
    <property type="molecule type" value="Genomic_DNA"/>
</dbReference>
<evidence type="ECO:0000259" key="1">
    <source>
        <dbReference type="Pfam" id="PF00144"/>
    </source>
</evidence>
<dbReference type="InterPro" id="IPR001466">
    <property type="entry name" value="Beta-lactam-related"/>
</dbReference>